<gene>
    <name evidence="8" type="ORF">SCHCODRAFT_237837</name>
</gene>
<dbReference type="InterPro" id="IPR036259">
    <property type="entry name" value="MFS_trans_sf"/>
</dbReference>
<feature type="transmembrane region" description="Helical" evidence="6">
    <location>
        <begin position="363"/>
        <end position="387"/>
    </location>
</feature>
<keyword evidence="9" id="KW-1185">Reference proteome</keyword>
<keyword evidence="2 6" id="KW-0812">Transmembrane</keyword>
<feature type="compositionally biased region" description="Basic and acidic residues" evidence="5">
    <location>
        <begin position="19"/>
        <end position="32"/>
    </location>
</feature>
<feature type="transmembrane region" description="Helical" evidence="6">
    <location>
        <begin position="256"/>
        <end position="284"/>
    </location>
</feature>
<keyword evidence="4 6" id="KW-0472">Membrane</keyword>
<reference evidence="8 9" key="1">
    <citation type="journal article" date="2010" name="Nat. Biotechnol.">
        <title>Genome sequence of the model mushroom Schizophyllum commune.</title>
        <authorList>
            <person name="Ohm R.A."/>
            <person name="de Jong J.F."/>
            <person name="Lugones L.G."/>
            <person name="Aerts A."/>
            <person name="Kothe E."/>
            <person name="Stajich J.E."/>
            <person name="de Vries R.P."/>
            <person name="Record E."/>
            <person name="Levasseur A."/>
            <person name="Baker S.E."/>
            <person name="Bartholomew K.A."/>
            <person name="Coutinho P.M."/>
            <person name="Erdmann S."/>
            <person name="Fowler T.J."/>
            <person name="Gathman A.C."/>
            <person name="Lombard V."/>
            <person name="Henrissat B."/>
            <person name="Knabe N."/>
            <person name="Kuees U."/>
            <person name="Lilly W.W."/>
            <person name="Lindquist E."/>
            <person name="Lucas S."/>
            <person name="Magnuson J.K."/>
            <person name="Piumi F."/>
            <person name="Raudaskoski M."/>
            <person name="Salamov A."/>
            <person name="Schmutz J."/>
            <person name="Schwarze F.W.M.R."/>
            <person name="vanKuyk P.A."/>
            <person name="Horton J.S."/>
            <person name="Grigoriev I.V."/>
            <person name="Woesten H.A.B."/>
        </authorList>
    </citation>
    <scope>NUCLEOTIDE SEQUENCE [LARGE SCALE GENOMIC DNA]</scope>
    <source>
        <strain evidence="9">H4-8 / FGSC 9210</strain>
    </source>
</reference>
<feature type="domain" description="Major facilitator superfamily (MFS) profile" evidence="7">
    <location>
        <begin position="93"/>
        <end position="528"/>
    </location>
</feature>
<dbReference type="InterPro" id="IPR020846">
    <property type="entry name" value="MFS_dom"/>
</dbReference>
<feature type="region of interest" description="Disordered" evidence="5">
    <location>
        <begin position="1"/>
        <end position="36"/>
    </location>
</feature>
<feature type="transmembrane region" description="Helical" evidence="6">
    <location>
        <begin position="91"/>
        <end position="111"/>
    </location>
</feature>
<evidence type="ECO:0000256" key="4">
    <source>
        <dbReference type="ARBA" id="ARBA00023136"/>
    </source>
</evidence>
<dbReference type="SUPFAM" id="SSF103473">
    <property type="entry name" value="MFS general substrate transporter"/>
    <property type="match status" value="1"/>
</dbReference>
<feature type="transmembrane region" description="Helical" evidence="6">
    <location>
        <begin position="502"/>
        <end position="524"/>
    </location>
</feature>
<dbReference type="PROSITE" id="PS50850">
    <property type="entry name" value="MFS"/>
    <property type="match status" value="1"/>
</dbReference>
<evidence type="ECO:0000259" key="7">
    <source>
        <dbReference type="PROSITE" id="PS50850"/>
    </source>
</evidence>
<feature type="transmembrane region" description="Helical" evidence="6">
    <location>
        <begin position="331"/>
        <end position="357"/>
    </location>
</feature>
<dbReference type="GO" id="GO:0022857">
    <property type="term" value="F:transmembrane transporter activity"/>
    <property type="evidence" value="ECO:0007669"/>
    <property type="project" value="InterPro"/>
</dbReference>
<evidence type="ECO:0000256" key="5">
    <source>
        <dbReference type="SAM" id="MobiDB-lite"/>
    </source>
</evidence>
<dbReference type="CDD" id="cd17323">
    <property type="entry name" value="MFS_Tpo1_MDR_like"/>
    <property type="match status" value="1"/>
</dbReference>
<sequence>MPSEPLEAEFAQPPALSRAQEDELRKLEREGPLDVSVAPSLSETVDVTYDANAPPDLDRLATRRTQQGYHIVDFEKGKGEDPREWSKFRKWVVTLTTAFLCLAVALGSSIITGDMEGPAEDLHAEQEVVNLTVTCFVIGFGLGQAASSKFHLPLFFAPLSEVVGRKPIYIISIFFYFIFTLPSALAKNVATLVVSRQIAGIASSAPMCNVGGSVADVWSVEERGVPMAVFSLTIFIGPCIGPLIGGFIGQTIGWRWIYWVLFIFLGCCVILTLIMPETLAPVLLHRKAERIRKETGDQSYRTLAEIEHRPFKVVIREALLRPLIMLVTEPVMFFMSFYLSFIYSILYLLFFAFPIAFAEVRGFSPGITGVTFVSVVLGILLAMVIAVPAQEKIYAAATKHGTYPEARLYTMMVGSIFLPIALFIFAFTGGYEWVHWIGPCFGGGVFGWAMILIYISANSYIVDSYSNFAASAIAAKTLMRSEIGAMVPLYVNQMFHNMGFQYAGLLLALISVAIMPIPFVFFFYGERIRQKSKLATKTRKLAAHDPEVLAKEKL</sequence>
<dbReference type="GO" id="GO:0005886">
    <property type="term" value="C:plasma membrane"/>
    <property type="evidence" value="ECO:0007669"/>
    <property type="project" value="TreeGrafter"/>
</dbReference>
<evidence type="ECO:0000313" key="9">
    <source>
        <dbReference type="Proteomes" id="UP000007431"/>
    </source>
</evidence>
<feature type="transmembrane region" description="Helical" evidence="6">
    <location>
        <begin position="408"/>
        <end position="427"/>
    </location>
</feature>
<dbReference type="FunFam" id="1.20.1250.20:FF:000011">
    <property type="entry name" value="MFS multidrug transporter, putative"/>
    <property type="match status" value="1"/>
</dbReference>
<evidence type="ECO:0000256" key="2">
    <source>
        <dbReference type="ARBA" id="ARBA00022692"/>
    </source>
</evidence>
<dbReference type="PANTHER" id="PTHR23502:SF48">
    <property type="entry name" value="MULTIDRUG TRANSPORTER, PUTATIVE (AFU_ORTHOLOGUE AFUA_5G02700)-RELATED"/>
    <property type="match status" value="1"/>
</dbReference>
<feature type="transmembrane region" description="Helical" evidence="6">
    <location>
        <begin position="225"/>
        <end position="244"/>
    </location>
</feature>
<dbReference type="Proteomes" id="UP000007431">
    <property type="component" value="Unassembled WGS sequence"/>
</dbReference>
<accession>D8QHF1</accession>
<dbReference type="Gene3D" id="1.20.1250.20">
    <property type="entry name" value="MFS general substrate transporter like domains"/>
    <property type="match status" value="1"/>
</dbReference>
<dbReference type="PANTHER" id="PTHR23502">
    <property type="entry name" value="MAJOR FACILITATOR SUPERFAMILY"/>
    <property type="match status" value="1"/>
</dbReference>
<feature type="transmembrane region" description="Helical" evidence="6">
    <location>
        <begin position="433"/>
        <end position="455"/>
    </location>
</feature>
<evidence type="ECO:0000256" key="6">
    <source>
        <dbReference type="SAM" id="Phobius"/>
    </source>
</evidence>
<keyword evidence="3 6" id="KW-1133">Transmembrane helix</keyword>
<dbReference type="AlphaFoldDB" id="D8QHF1"/>
<dbReference type="InterPro" id="IPR011701">
    <property type="entry name" value="MFS"/>
</dbReference>
<comment type="subcellular location">
    <subcellularLocation>
        <location evidence="1">Membrane</location>
        <topology evidence="1">Multi-pass membrane protein</topology>
    </subcellularLocation>
</comment>
<evidence type="ECO:0000256" key="3">
    <source>
        <dbReference type="ARBA" id="ARBA00022989"/>
    </source>
</evidence>
<protein>
    <recommendedName>
        <fullName evidence="7">Major facilitator superfamily (MFS) profile domain-containing protein</fullName>
    </recommendedName>
</protein>
<dbReference type="Pfam" id="PF07690">
    <property type="entry name" value="MFS_1"/>
    <property type="match status" value="1"/>
</dbReference>
<evidence type="ECO:0000256" key="1">
    <source>
        <dbReference type="ARBA" id="ARBA00004141"/>
    </source>
</evidence>
<evidence type="ECO:0000313" key="8">
    <source>
        <dbReference type="EMBL" id="EFI92927.1"/>
    </source>
</evidence>
<dbReference type="OMA" id="PMMLSCW"/>
<dbReference type="InParanoid" id="D8QHF1"/>
<dbReference type="eggNOG" id="KOG0255">
    <property type="taxonomic scope" value="Eukaryota"/>
</dbReference>
<organism evidence="9">
    <name type="scientific">Schizophyllum commune (strain H4-8 / FGSC 9210)</name>
    <name type="common">Split gill fungus</name>
    <dbReference type="NCBI Taxonomy" id="578458"/>
    <lineage>
        <taxon>Eukaryota</taxon>
        <taxon>Fungi</taxon>
        <taxon>Dikarya</taxon>
        <taxon>Basidiomycota</taxon>
        <taxon>Agaricomycotina</taxon>
        <taxon>Agaricomycetes</taxon>
        <taxon>Agaricomycetidae</taxon>
        <taxon>Agaricales</taxon>
        <taxon>Schizophyllaceae</taxon>
        <taxon>Schizophyllum</taxon>
    </lineage>
</organism>
<proteinExistence type="predicted"/>
<name>D8QHF1_SCHCM</name>
<dbReference type="EMBL" id="GL377312">
    <property type="protein sequence ID" value="EFI92927.1"/>
    <property type="molecule type" value="Genomic_DNA"/>
</dbReference>
<dbReference type="HOGENOM" id="CLU_008455_1_2_1"/>
<feature type="transmembrane region" description="Helical" evidence="6">
    <location>
        <begin position="168"/>
        <end position="186"/>
    </location>
</feature>
<dbReference type="VEuPathDB" id="FungiDB:SCHCODRAFT_02640893"/>
<feature type="transmembrane region" description="Helical" evidence="6">
    <location>
        <begin position="131"/>
        <end position="156"/>
    </location>
</feature>